<accession>A0A084U9V6</accession>
<evidence type="ECO:0000313" key="10">
    <source>
        <dbReference type="Proteomes" id="UP000053675"/>
    </source>
</evidence>
<feature type="domain" description="Cation efflux protein transmembrane" evidence="8">
    <location>
        <begin position="35"/>
        <end position="225"/>
    </location>
</feature>
<dbReference type="Pfam" id="PF01545">
    <property type="entry name" value="Cation_efflux"/>
    <property type="match status" value="1"/>
</dbReference>
<dbReference type="GO" id="GO:0008324">
    <property type="term" value="F:monoatomic cation transmembrane transporter activity"/>
    <property type="evidence" value="ECO:0007669"/>
    <property type="project" value="InterPro"/>
</dbReference>
<feature type="transmembrane region" description="Helical" evidence="7">
    <location>
        <begin position="21"/>
        <end position="40"/>
    </location>
</feature>
<evidence type="ECO:0000256" key="7">
    <source>
        <dbReference type="SAM" id="Phobius"/>
    </source>
</evidence>
<organism evidence="9 10">
    <name type="scientific">Nitratireductor basaltis</name>
    <dbReference type="NCBI Taxonomy" id="472175"/>
    <lineage>
        <taxon>Bacteria</taxon>
        <taxon>Pseudomonadati</taxon>
        <taxon>Pseudomonadota</taxon>
        <taxon>Alphaproteobacteria</taxon>
        <taxon>Hyphomicrobiales</taxon>
        <taxon>Phyllobacteriaceae</taxon>
        <taxon>Nitratireductor</taxon>
    </lineage>
</organism>
<dbReference type="AlphaFoldDB" id="A0A084U9V6"/>
<evidence type="ECO:0000256" key="3">
    <source>
        <dbReference type="ARBA" id="ARBA00022448"/>
    </source>
</evidence>
<dbReference type="PANTHER" id="PTHR43840">
    <property type="entry name" value="MITOCHONDRIAL METAL TRANSPORTER 1-RELATED"/>
    <property type="match status" value="1"/>
</dbReference>
<feature type="transmembrane region" description="Helical" evidence="7">
    <location>
        <begin position="52"/>
        <end position="69"/>
    </location>
</feature>
<evidence type="ECO:0000256" key="4">
    <source>
        <dbReference type="ARBA" id="ARBA00022692"/>
    </source>
</evidence>
<feature type="transmembrane region" description="Helical" evidence="7">
    <location>
        <begin position="130"/>
        <end position="150"/>
    </location>
</feature>
<dbReference type="InterPro" id="IPR002524">
    <property type="entry name" value="Cation_efflux"/>
</dbReference>
<keyword evidence="3" id="KW-0813">Transport</keyword>
<proteinExistence type="inferred from homology"/>
<evidence type="ECO:0000259" key="8">
    <source>
        <dbReference type="Pfam" id="PF01545"/>
    </source>
</evidence>
<keyword evidence="4 7" id="KW-0812">Transmembrane</keyword>
<evidence type="ECO:0000256" key="1">
    <source>
        <dbReference type="ARBA" id="ARBA00004141"/>
    </source>
</evidence>
<keyword evidence="10" id="KW-1185">Reference proteome</keyword>
<dbReference type="STRING" id="472175.EL18_00760"/>
<sequence>MRDRQDLPEDIVEALNRARRLEWWTIGFIGSIVIVMYFAVGSSQAMKSAWTEDMLSLLPPILFLAATAVERKEPTEFYPYGFHRAGSLGFFASAMALTAMGAYLLFEAVMTLVSREHPSVGSTHLFGYEIWLGWFMMAALLYSVIPPVILGRRKKKLARELRDKILFTDADMNAADWQTGAAGIVGIIGIGLGYWWADAAAAGLISFSILNDGLRNLRTAFAELMDGAPRKIDAAEISETARKIQSRLKKRNPGHRIQIRQTGRYIRAVIVPDAQEAISRENAEALADKDAWQLTEVSRAVSSSADLASTSSNHKR</sequence>
<dbReference type="Gene3D" id="1.20.1510.10">
    <property type="entry name" value="Cation efflux protein transmembrane domain"/>
    <property type="match status" value="1"/>
</dbReference>
<evidence type="ECO:0000256" key="5">
    <source>
        <dbReference type="ARBA" id="ARBA00022989"/>
    </source>
</evidence>
<keyword evidence="5 7" id="KW-1133">Transmembrane helix</keyword>
<keyword evidence="6 7" id="KW-0472">Membrane</keyword>
<dbReference type="PANTHER" id="PTHR43840:SF15">
    <property type="entry name" value="MITOCHONDRIAL METAL TRANSPORTER 1-RELATED"/>
    <property type="match status" value="1"/>
</dbReference>
<dbReference type="InterPro" id="IPR058533">
    <property type="entry name" value="Cation_efflux_TM"/>
</dbReference>
<dbReference type="eggNOG" id="COG0053">
    <property type="taxonomic scope" value="Bacteria"/>
</dbReference>
<name>A0A084U9V6_9HYPH</name>
<dbReference type="EMBL" id="JMQM01000001">
    <property type="protein sequence ID" value="KFB09742.1"/>
    <property type="molecule type" value="Genomic_DNA"/>
</dbReference>
<dbReference type="RefSeq" id="WP_051913736.1">
    <property type="nucleotide sequence ID" value="NZ_JMQM01000001.1"/>
</dbReference>
<dbReference type="Proteomes" id="UP000053675">
    <property type="component" value="Unassembled WGS sequence"/>
</dbReference>
<dbReference type="InterPro" id="IPR027469">
    <property type="entry name" value="Cation_efflux_TMD_sf"/>
</dbReference>
<gene>
    <name evidence="9" type="ORF">EL18_00760</name>
</gene>
<evidence type="ECO:0000256" key="2">
    <source>
        <dbReference type="ARBA" id="ARBA00008114"/>
    </source>
</evidence>
<feature type="transmembrane region" description="Helical" evidence="7">
    <location>
        <begin position="90"/>
        <end position="110"/>
    </location>
</feature>
<comment type="subcellular location">
    <subcellularLocation>
        <location evidence="1">Membrane</location>
        <topology evidence="1">Multi-pass membrane protein</topology>
    </subcellularLocation>
</comment>
<evidence type="ECO:0000256" key="6">
    <source>
        <dbReference type="ARBA" id="ARBA00023136"/>
    </source>
</evidence>
<dbReference type="InterPro" id="IPR050291">
    <property type="entry name" value="CDF_Transporter"/>
</dbReference>
<comment type="similarity">
    <text evidence="2">Belongs to the cation diffusion facilitator (CDF) transporter (TC 2.A.4) family.</text>
</comment>
<dbReference type="OrthoDB" id="9806522at2"/>
<dbReference type="PATRIC" id="fig|472175.3.peg.773"/>
<evidence type="ECO:0000313" key="9">
    <source>
        <dbReference type="EMBL" id="KFB09742.1"/>
    </source>
</evidence>
<dbReference type="GO" id="GO:0016020">
    <property type="term" value="C:membrane"/>
    <property type="evidence" value="ECO:0007669"/>
    <property type="project" value="UniProtKB-SubCell"/>
</dbReference>
<reference evidence="9 10" key="1">
    <citation type="submission" date="2014-05" db="EMBL/GenBank/DDBJ databases">
        <title>Draft Genome Sequence of Nitratireductor basaltis Strain UMTGB225, A Marine Bacterium Isolated from Green Barrel Tunicate.</title>
        <authorList>
            <person name="Gan H.Y."/>
        </authorList>
    </citation>
    <scope>NUCLEOTIDE SEQUENCE [LARGE SCALE GENOMIC DNA]</scope>
    <source>
        <strain evidence="9 10">UMTGB225</strain>
    </source>
</reference>
<dbReference type="SUPFAM" id="SSF161111">
    <property type="entry name" value="Cation efflux protein transmembrane domain-like"/>
    <property type="match status" value="1"/>
</dbReference>
<dbReference type="NCBIfam" id="TIGR01297">
    <property type="entry name" value="CDF"/>
    <property type="match status" value="1"/>
</dbReference>
<protein>
    <submittedName>
        <fullName evidence="9">Zinc transporter ZitB</fullName>
    </submittedName>
</protein>
<comment type="caution">
    <text evidence="9">The sequence shown here is derived from an EMBL/GenBank/DDBJ whole genome shotgun (WGS) entry which is preliminary data.</text>
</comment>